<keyword evidence="1" id="KW-0732">Signal</keyword>
<dbReference type="GeneID" id="87862793"/>
<accession>A0AAE0JCW4</accession>
<dbReference type="AlphaFoldDB" id="A0AAE0JCW4"/>
<sequence length="192" mass="21177">MAAFDHVTVPGCFLLGLLYVADSVGDRVQNARRAVRHTLVDMYGPCLPLISHPGPITCVTKQESERSPVLVACRACLPALHAIENRRFMGHRLSKSRGRLDSAMVSAAPDAVAMNHGRPVWDLGPWVDGVTGCVVTSGLPAVVSSFLRFLRRFWSLRNNGLNHVRFKQIGNSRFIEARELTVMLEYPKVSGI</sequence>
<feature type="signal peptide" evidence="1">
    <location>
        <begin position="1"/>
        <end position="23"/>
    </location>
</feature>
<gene>
    <name evidence="2" type="ORF">B0H65DRAFT_443644</name>
</gene>
<evidence type="ECO:0000256" key="1">
    <source>
        <dbReference type="SAM" id="SignalP"/>
    </source>
</evidence>
<name>A0AAE0JCW4_9PEZI</name>
<keyword evidence="3" id="KW-1185">Reference proteome</keyword>
<feature type="chain" id="PRO_5041933822" evidence="1">
    <location>
        <begin position="24"/>
        <end position="192"/>
    </location>
</feature>
<reference evidence="2" key="2">
    <citation type="submission" date="2023-06" db="EMBL/GenBank/DDBJ databases">
        <authorList>
            <consortium name="Lawrence Berkeley National Laboratory"/>
            <person name="Haridas S."/>
            <person name="Hensen N."/>
            <person name="Bonometti L."/>
            <person name="Westerberg I."/>
            <person name="Brannstrom I.O."/>
            <person name="Guillou S."/>
            <person name="Cros-Aarteil S."/>
            <person name="Calhoun S."/>
            <person name="Kuo A."/>
            <person name="Mondo S."/>
            <person name="Pangilinan J."/>
            <person name="Riley R."/>
            <person name="Labutti K."/>
            <person name="Andreopoulos B."/>
            <person name="Lipzen A."/>
            <person name="Chen C."/>
            <person name="Yanf M."/>
            <person name="Daum C."/>
            <person name="Ng V."/>
            <person name="Clum A."/>
            <person name="Steindorff A."/>
            <person name="Ohm R."/>
            <person name="Martin F."/>
            <person name="Silar P."/>
            <person name="Natvig D."/>
            <person name="Lalanne C."/>
            <person name="Gautier V."/>
            <person name="Ament-Velasquez S.L."/>
            <person name="Kruys A."/>
            <person name="Hutchinson M.I."/>
            <person name="Powell A.J."/>
            <person name="Barry K."/>
            <person name="Miller A.N."/>
            <person name="Grigoriev I.V."/>
            <person name="Debuchy R."/>
            <person name="Gladieux P."/>
            <person name="Thoren M.H."/>
            <person name="Johannesson H."/>
        </authorList>
    </citation>
    <scope>NUCLEOTIDE SEQUENCE</scope>
    <source>
        <strain evidence="2">CBS 560.94</strain>
    </source>
</reference>
<protein>
    <submittedName>
        <fullName evidence="2">Uncharacterized protein</fullName>
    </submittedName>
</protein>
<dbReference type="RefSeq" id="XP_062680654.1">
    <property type="nucleotide sequence ID" value="XM_062825639.1"/>
</dbReference>
<proteinExistence type="predicted"/>
<reference evidence="2" key="1">
    <citation type="journal article" date="2023" name="Mol. Phylogenet. Evol.">
        <title>Genome-scale phylogeny and comparative genomics of the fungal order Sordariales.</title>
        <authorList>
            <person name="Hensen N."/>
            <person name="Bonometti L."/>
            <person name="Westerberg I."/>
            <person name="Brannstrom I.O."/>
            <person name="Guillou S."/>
            <person name="Cros-Aarteil S."/>
            <person name="Calhoun S."/>
            <person name="Haridas S."/>
            <person name="Kuo A."/>
            <person name="Mondo S."/>
            <person name="Pangilinan J."/>
            <person name="Riley R."/>
            <person name="LaButti K."/>
            <person name="Andreopoulos B."/>
            <person name="Lipzen A."/>
            <person name="Chen C."/>
            <person name="Yan M."/>
            <person name="Daum C."/>
            <person name="Ng V."/>
            <person name="Clum A."/>
            <person name="Steindorff A."/>
            <person name="Ohm R.A."/>
            <person name="Martin F."/>
            <person name="Silar P."/>
            <person name="Natvig D.O."/>
            <person name="Lalanne C."/>
            <person name="Gautier V."/>
            <person name="Ament-Velasquez S.L."/>
            <person name="Kruys A."/>
            <person name="Hutchinson M.I."/>
            <person name="Powell A.J."/>
            <person name="Barry K."/>
            <person name="Miller A.N."/>
            <person name="Grigoriev I.V."/>
            <person name="Debuchy R."/>
            <person name="Gladieux P."/>
            <person name="Hiltunen Thoren M."/>
            <person name="Johannesson H."/>
        </authorList>
    </citation>
    <scope>NUCLEOTIDE SEQUENCE</scope>
    <source>
        <strain evidence="2">CBS 560.94</strain>
    </source>
</reference>
<dbReference type="Proteomes" id="UP001278500">
    <property type="component" value="Unassembled WGS sequence"/>
</dbReference>
<organism evidence="2 3">
    <name type="scientific">Neurospora tetraspora</name>
    <dbReference type="NCBI Taxonomy" id="94610"/>
    <lineage>
        <taxon>Eukaryota</taxon>
        <taxon>Fungi</taxon>
        <taxon>Dikarya</taxon>
        <taxon>Ascomycota</taxon>
        <taxon>Pezizomycotina</taxon>
        <taxon>Sordariomycetes</taxon>
        <taxon>Sordariomycetidae</taxon>
        <taxon>Sordariales</taxon>
        <taxon>Sordariaceae</taxon>
        <taxon>Neurospora</taxon>
    </lineage>
</organism>
<comment type="caution">
    <text evidence="2">The sequence shown here is derived from an EMBL/GenBank/DDBJ whole genome shotgun (WGS) entry which is preliminary data.</text>
</comment>
<dbReference type="EMBL" id="JAUEPP010000005">
    <property type="protein sequence ID" value="KAK3342861.1"/>
    <property type="molecule type" value="Genomic_DNA"/>
</dbReference>
<evidence type="ECO:0000313" key="3">
    <source>
        <dbReference type="Proteomes" id="UP001278500"/>
    </source>
</evidence>
<evidence type="ECO:0000313" key="2">
    <source>
        <dbReference type="EMBL" id="KAK3342861.1"/>
    </source>
</evidence>